<reference evidence="1 2" key="1">
    <citation type="submission" date="2018-06" db="EMBL/GenBank/DDBJ databases">
        <authorList>
            <consortium name="Pathogen Informatics"/>
            <person name="Doyle S."/>
        </authorList>
    </citation>
    <scope>NUCLEOTIDE SEQUENCE [LARGE SCALE GENOMIC DNA]</scope>
    <source>
        <strain evidence="1 2">NCTC9381</strain>
    </source>
</reference>
<proteinExistence type="predicted"/>
<dbReference type="GO" id="GO:0003676">
    <property type="term" value="F:nucleic acid binding"/>
    <property type="evidence" value="ECO:0007669"/>
    <property type="project" value="InterPro"/>
</dbReference>
<keyword evidence="2" id="KW-1185">Reference proteome</keyword>
<dbReference type="EC" id="2.7.7.7" evidence="1"/>
<protein>
    <submittedName>
        <fullName evidence="1">DNA polymerase II</fullName>
        <ecNumber evidence="1">2.7.7.7</ecNumber>
    </submittedName>
</protein>
<dbReference type="Proteomes" id="UP000254640">
    <property type="component" value="Unassembled WGS sequence"/>
</dbReference>
<evidence type="ECO:0000313" key="2">
    <source>
        <dbReference type="Proteomes" id="UP000254640"/>
    </source>
</evidence>
<dbReference type="GO" id="GO:0003887">
    <property type="term" value="F:DNA-directed DNA polymerase activity"/>
    <property type="evidence" value="ECO:0007669"/>
    <property type="project" value="UniProtKB-EC"/>
</dbReference>
<name>A0A379ALL5_ENTAG</name>
<dbReference type="InterPro" id="IPR036397">
    <property type="entry name" value="RNaseH_sf"/>
</dbReference>
<gene>
    <name evidence="1" type="primary">polB_2</name>
    <name evidence="1" type="ORF">NCTC9381_04420</name>
</gene>
<sequence length="48" mass="5673">MQFDLRVLQKHADRYGIPLRLGRQHAALEWREHGFKTRRIFRSGPVAG</sequence>
<dbReference type="AlphaFoldDB" id="A0A379ALL5"/>
<keyword evidence="1" id="KW-0548">Nucleotidyltransferase</keyword>
<evidence type="ECO:0000313" key="1">
    <source>
        <dbReference type="EMBL" id="SUB18462.1"/>
    </source>
</evidence>
<dbReference type="Gene3D" id="3.30.420.10">
    <property type="entry name" value="Ribonuclease H-like superfamily/Ribonuclease H"/>
    <property type="match status" value="1"/>
</dbReference>
<accession>A0A379ALL5</accession>
<keyword evidence="1" id="KW-0808">Transferase</keyword>
<dbReference type="EMBL" id="UGSO01000001">
    <property type="protein sequence ID" value="SUB18462.1"/>
    <property type="molecule type" value="Genomic_DNA"/>
</dbReference>
<organism evidence="1 2">
    <name type="scientific">Enterobacter agglomerans</name>
    <name type="common">Erwinia herbicola</name>
    <name type="synonym">Pantoea agglomerans</name>
    <dbReference type="NCBI Taxonomy" id="549"/>
    <lineage>
        <taxon>Bacteria</taxon>
        <taxon>Pseudomonadati</taxon>
        <taxon>Pseudomonadota</taxon>
        <taxon>Gammaproteobacteria</taxon>
        <taxon>Enterobacterales</taxon>
        <taxon>Erwiniaceae</taxon>
        <taxon>Pantoea</taxon>
        <taxon>Pantoea agglomerans group</taxon>
    </lineage>
</organism>